<accession>A0A1N6Y0F4</accession>
<evidence type="ECO:0000313" key="1">
    <source>
        <dbReference type="EMBL" id="SIR08047.1"/>
    </source>
</evidence>
<reference evidence="1 2" key="1">
    <citation type="submission" date="2017-01" db="EMBL/GenBank/DDBJ databases">
        <authorList>
            <person name="Mah S.A."/>
            <person name="Swanson W.J."/>
            <person name="Moy G.W."/>
            <person name="Vacquier V.D."/>
        </authorList>
    </citation>
    <scope>NUCLEOTIDE SEQUENCE [LARGE SCALE GENOMIC DNA]</scope>
    <source>
        <strain evidence="1 2">DSM 45758</strain>
    </source>
</reference>
<proteinExistence type="predicted"/>
<name>A0A1N6Y0F4_9ACTN</name>
<dbReference type="EMBL" id="FTNF01000006">
    <property type="protein sequence ID" value="SIR08047.1"/>
    <property type="molecule type" value="Genomic_DNA"/>
</dbReference>
<protein>
    <submittedName>
        <fullName evidence="1">RNA polymerase sigma-70 factor, ECF subfamily</fullName>
    </submittedName>
</protein>
<evidence type="ECO:0000313" key="2">
    <source>
        <dbReference type="Proteomes" id="UP000186004"/>
    </source>
</evidence>
<sequence length="40" mass="4270">MIPAPRDATAVERVPLVTNRSRVARARDELVEAVGDALPG</sequence>
<dbReference type="Proteomes" id="UP000186004">
    <property type="component" value="Unassembled WGS sequence"/>
</dbReference>
<organism evidence="1 2">
    <name type="scientific">Micromonospora avicenniae</name>
    <dbReference type="NCBI Taxonomy" id="1198245"/>
    <lineage>
        <taxon>Bacteria</taxon>
        <taxon>Bacillati</taxon>
        <taxon>Actinomycetota</taxon>
        <taxon>Actinomycetes</taxon>
        <taxon>Micromonosporales</taxon>
        <taxon>Micromonosporaceae</taxon>
        <taxon>Micromonospora</taxon>
    </lineage>
</organism>
<dbReference type="AlphaFoldDB" id="A0A1N6Y0F4"/>
<gene>
    <name evidence="1" type="ORF">SAMN05444858_10687</name>
</gene>
<keyword evidence="2" id="KW-1185">Reference proteome</keyword>
<dbReference type="STRING" id="1198245.SAMN05444858_10687"/>